<keyword evidence="3" id="KW-1185">Reference proteome</keyword>
<organism evidence="2 3">
    <name type="scientific">Eumeta variegata</name>
    <name type="common">Bagworm moth</name>
    <name type="synonym">Eumeta japonica</name>
    <dbReference type="NCBI Taxonomy" id="151549"/>
    <lineage>
        <taxon>Eukaryota</taxon>
        <taxon>Metazoa</taxon>
        <taxon>Ecdysozoa</taxon>
        <taxon>Arthropoda</taxon>
        <taxon>Hexapoda</taxon>
        <taxon>Insecta</taxon>
        <taxon>Pterygota</taxon>
        <taxon>Neoptera</taxon>
        <taxon>Endopterygota</taxon>
        <taxon>Lepidoptera</taxon>
        <taxon>Glossata</taxon>
        <taxon>Ditrysia</taxon>
        <taxon>Tineoidea</taxon>
        <taxon>Psychidae</taxon>
        <taxon>Oiketicinae</taxon>
        <taxon>Eumeta</taxon>
    </lineage>
</organism>
<dbReference type="EMBL" id="BGZK01001726">
    <property type="protein sequence ID" value="GBP85266.1"/>
    <property type="molecule type" value="Genomic_DNA"/>
</dbReference>
<dbReference type="Proteomes" id="UP000299102">
    <property type="component" value="Unassembled WGS sequence"/>
</dbReference>
<name>A0A4C1Z9J4_EUMVA</name>
<evidence type="ECO:0000313" key="3">
    <source>
        <dbReference type="Proteomes" id="UP000299102"/>
    </source>
</evidence>
<proteinExistence type="predicted"/>
<dbReference type="AlphaFoldDB" id="A0A4C1Z9J4"/>
<feature type="compositionally biased region" description="Low complexity" evidence="1">
    <location>
        <begin position="21"/>
        <end position="31"/>
    </location>
</feature>
<feature type="region of interest" description="Disordered" evidence="1">
    <location>
        <begin position="1"/>
        <end position="31"/>
    </location>
</feature>
<sequence length="114" mass="12687">MLGQRHRLESHVSRDTSRSNTTCPTTKSSTTPVLYTMARDYSRHAIKNNPLQRSQVSAHPARAGVALVPFRRRRTAAFAVSNQSRLDTGRARSPLSPHACPGVMIATSFLRDMR</sequence>
<gene>
    <name evidence="2" type="ORF">EVAR_64934_1</name>
</gene>
<evidence type="ECO:0000313" key="2">
    <source>
        <dbReference type="EMBL" id="GBP85266.1"/>
    </source>
</evidence>
<comment type="caution">
    <text evidence="2">The sequence shown here is derived from an EMBL/GenBank/DDBJ whole genome shotgun (WGS) entry which is preliminary data.</text>
</comment>
<accession>A0A4C1Z9J4</accession>
<reference evidence="2 3" key="1">
    <citation type="journal article" date="2019" name="Commun. Biol.">
        <title>The bagworm genome reveals a unique fibroin gene that provides high tensile strength.</title>
        <authorList>
            <person name="Kono N."/>
            <person name="Nakamura H."/>
            <person name="Ohtoshi R."/>
            <person name="Tomita M."/>
            <person name="Numata K."/>
            <person name="Arakawa K."/>
        </authorList>
    </citation>
    <scope>NUCLEOTIDE SEQUENCE [LARGE SCALE GENOMIC DNA]</scope>
</reference>
<protein>
    <submittedName>
        <fullName evidence="2">Uncharacterized protein</fullName>
    </submittedName>
</protein>
<evidence type="ECO:0000256" key="1">
    <source>
        <dbReference type="SAM" id="MobiDB-lite"/>
    </source>
</evidence>
<feature type="compositionally biased region" description="Basic and acidic residues" evidence="1">
    <location>
        <begin position="1"/>
        <end position="17"/>
    </location>
</feature>